<gene>
    <name evidence="2" type="ORF">GO495_24775</name>
</gene>
<protein>
    <submittedName>
        <fullName evidence="2">Outer membrane beta-barrel protein</fullName>
    </submittedName>
</protein>
<dbReference type="AlphaFoldDB" id="A0A6N8JI65"/>
<dbReference type="Pfam" id="PF13568">
    <property type="entry name" value="OMP_b-brl_2"/>
    <property type="match status" value="1"/>
</dbReference>
<name>A0A6N8JI65_9BACT</name>
<evidence type="ECO:0000259" key="1">
    <source>
        <dbReference type="Pfam" id="PF13568"/>
    </source>
</evidence>
<dbReference type="EMBL" id="WRXO01000009">
    <property type="protein sequence ID" value="MVT43832.1"/>
    <property type="molecule type" value="Genomic_DNA"/>
</dbReference>
<feature type="domain" description="Outer membrane protein beta-barrel" evidence="1">
    <location>
        <begin position="41"/>
        <end position="245"/>
    </location>
</feature>
<dbReference type="InterPro" id="IPR025665">
    <property type="entry name" value="Beta-barrel_OMP_2"/>
</dbReference>
<reference evidence="2 3" key="1">
    <citation type="submission" date="2019-12" db="EMBL/GenBank/DDBJ databases">
        <title>The draft genomic sequence of strain Chitinophaga oryziterrae JCM 16595.</title>
        <authorList>
            <person name="Zhang X."/>
        </authorList>
    </citation>
    <scope>NUCLEOTIDE SEQUENCE [LARGE SCALE GENOMIC DNA]</scope>
    <source>
        <strain evidence="2 3">JCM 16595</strain>
    </source>
</reference>
<dbReference type="Proteomes" id="UP000468388">
    <property type="component" value="Unassembled WGS sequence"/>
</dbReference>
<evidence type="ECO:0000313" key="3">
    <source>
        <dbReference type="Proteomes" id="UP000468388"/>
    </source>
</evidence>
<accession>A0A6N8JI65</accession>
<sequence>MLIILTLSGTPFYSIQYNFHIMKRNLCILLLIVASINAIAQTDIGIKAGLSIPNLTSGDSKNPINNGYGSRLGPDASIQAEFHLTRRFSIQPEIQYSSQGGKKNGNQAFSTPPELAAMFPDGQAPPYLYANYKSTAKFNYLMIPILAKYHFLLRNHWDLYAAVGPFVSFVLNAKNITSGSSTIYLDEQHTQPLPGGEQSFDRTENIKKDLHAANAGVNGHVGVAYHLKNSSIFLEGGGNYGFVKIQKGNTNGKNNTGAAVVVVGYAMRVCRK</sequence>
<evidence type="ECO:0000313" key="2">
    <source>
        <dbReference type="EMBL" id="MVT43832.1"/>
    </source>
</evidence>
<organism evidence="2 3">
    <name type="scientific">Chitinophaga oryziterrae</name>
    <dbReference type="NCBI Taxonomy" id="1031224"/>
    <lineage>
        <taxon>Bacteria</taxon>
        <taxon>Pseudomonadati</taxon>
        <taxon>Bacteroidota</taxon>
        <taxon>Chitinophagia</taxon>
        <taxon>Chitinophagales</taxon>
        <taxon>Chitinophagaceae</taxon>
        <taxon>Chitinophaga</taxon>
    </lineage>
</organism>
<keyword evidence="3" id="KW-1185">Reference proteome</keyword>
<proteinExistence type="predicted"/>
<comment type="caution">
    <text evidence="2">The sequence shown here is derived from an EMBL/GenBank/DDBJ whole genome shotgun (WGS) entry which is preliminary data.</text>
</comment>